<dbReference type="AlphaFoldDB" id="H0E2Q7"/>
<accession>H0E2Q7</accession>
<dbReference type="SUPFAM" id="SSF48498">
    <property type="entry name" value="Tetracyclin repressor-like, C-terminal domain"/>
    <property type="match status" value="1"/>
</dbReference>
<dbReference type="Proteomes" id="UP000005143">
    <property type="component" value="Unassembled WGS sequence"/>
</dbReference>
<dbReference type="InterPro" id="IPR036271">
    <property type="entry name" value="Tet_transcr_reg_TetR-rel_C_sf"/>
</dbReference>
<dbReference type="EMBL" id="AGUD01000050">
    <property type="protein sequence ID" value="EHN12035.1"/>
    <property type="molecule type" value="Genomic_DNA"/>
</dbReference>
<dbReference type="RefSeq" id="WP_007571766.1">
    <property type="nucleotide sequence ID" value="NZ_AGUD01000050.1"/>
</dbReference>
<dbReference type="PROSITE" id="PS50977">
    <property type="entry name" value="HTH_TETR_2"/>
    <property type="match status" value="1"/>
</dbReference>
<dbReference type="Gene3D" id="1.10.10.60">
    <property type="entry name" value="Homeodomain-like"/>
    <property type="match status" value="1"/>
</dbReference>
<evidence type="ECO:0000256" key="2">
    <source>
        <dbReference type="PROSITE-ProRule" id="PRU00335"/>
    </source>
</evidence>
<dbReference type="PANTHER" id="PTHR30055">
    <property type="entry name" value="HTH-TYPE TRANSCRIPTIONAL REGULATOR RUTR"/>
    <property type="match status" value="1"/>
</dbReference>
<dbReference type="GO" id="GO:0003700">
    <property type="term" value="F:DNA-binding transcription factor activity"/>
    <property type="evidence" value="ECO:0007669"/>
    <property type="project" value="TreeGrafter"/>
</dbReference>
<sequence length="204" mass="22601">MATRPTAASVEKRRAILDAAIRVFAERGFNHCRVSDIADEAGVAYGLVYHYFKSKDAVLDEVFLERWGLMLEVIEEAKADDALTAREKLAKVATFIVESYGHRPDVMQVVIVEVTRQANTFGRRHWAKIQEGHAGIAQIVEDAQARGELRSDIPASFAGIVFYGGIEQILTAWIFDLMPAGPEDRRLAVETLVETICGGLDARP</sequence>
<dbReference type="PRINTS" id="PR00455">
    <property type="entry name" value="HTHTETR"/>
</dbReference>
<comment type="caution">
    <text evidence="4">The sequence shown here is derived from an EMBL/GenBank/DDBJ whole genome shotgun (WGS) entry which is preliminary data.</text>
</comment>
<dbReference type="GO" id="GO:0000976">
    <property type="term" value="F:transcription cis-regulatory region binding"/>
    <property type="evidence" value="ECO:0007669"/>
    <property type="project" value="TreeGrafter"/>
</dbReference>
<keyword evidence="1 2" id="KW-0238">DNA-binding</keyword>
<keyword evidence="5" id="KW-1185">Reference proteome</keyword>
<dbReference type="SUPFAM" id="SSF46689">
    <property type="entry name" value="Homeodomain-like"/>
    <property type="match status" value="1"/>
</dbReference>
<dbReference type="OrthoDB" id="5242390at2"/>
<dbReference type="Gene3D" id="1.10.357.10">
    <property type="entry name" value="Tetracycline Repressor, domain 2"/>
    <property type="match status" value="1"/>
</dbReference>
<dbReference type="PANTHER" id="PTHR30055:SF226">
    <property type="entry name" value="HTH-TYPE TRANSCRIPTIONAL REGULATOR PKSA"/>
    <property type="match status" value="1"/>
</dbReference>
<evidence type="ECO:0000256" key="1">
    <source>
        <dbReference type="ARBA" id="ARBA00023125"/>
    </source>
</evidence>
<dbReference type="InterPro" id="IPR013570">
    <property type="entry name" value="Tscrpt_reg_YsiA_C"/>
</dbReference>
<protein>
    <submittedName>
        <fullName evidence="4">Transcriptional regulator TetR family</fullName>
    </submittedName>
</protein>
<organism evidence="4 5">
    <name type="scientific">Patulibacter medicamentivorans</name>
    <dbReference type="NCBI Taxonomy" id="1097667"/>
    <lineage>
        <taxon>Bacteria</taxon>
        <taxon>Bacillati</taxon>
        <taxon>Actinomycetota</taxon>
        <taxon>Thermoleophilia</taxon>
        <taxon>Solirubrobacterales</taxon>
        <taxon>Patulibacteraceae</taxon>
        <taxon>Patulibacter</taxon>
    </lineage>
</organism>
<evidence type="ECO:0000259" key="3">
    <source>
        <dbReference type="PROSITE" id="PS50977"/>
    </source>
</evidence>
<dbReference type="Pfam" id="PF00440">
    <property type="entry name" value="TetR_N"/>
    <property type="match status" value="1"/>
</dbReference>
<proteinExistence type="predicted"/>
<dbReference type="InterPro" id="IPR050109">
    <property type="entry name" value="HTH-type_TetR-like_transc_reg"/>
</dbReference>
<dbReference type="Pfam" id="PF08359">
    <property type="entry name" value="TetR_C_4"/>
    <property type="match status" value="1"/>
</dbReference>
<dbReference type="InterPro" id="IPR009057">
    <property type="entry name" value="Homeodomain-like_sf"/>
</dbReference>
<dbReference type="InterPro" id="IPR001647">
    <property type="entry name" value="HTH_TetR"/>
</dbReference>
<evidence type="ECO:0000313" key="4">
    <source>
        <dbReference type="EMBL" id="EHN12035.1"/>
    </source>
</evidence>
<feature type="domain" description="HTH tetR-type" evidence="3">
    <location>
        <begin position="10"/>
        <end position="70"/>
    </location>
</feature>
<name>H0E2Q7_9ACTN</name>
<reference evidence="4 5" key="1">
    <citation type="journal article" date="2013" name="Biodegradation">
        <title>Quantitative proteomic analysis of ibuprofen-degrading Patulibacter sp. strain I11.</title>
        <authorList>
            <person name="Almeida B."/>
            <person name="Kjeldal H."/>
            <person name="Lolas I."/>
            <person name="Knudsen A.D."/>
            <person name="Carvalho G."/>
            <person name="Nielsen K.L."/>
            <person name="Barreto Crespo M.T."/>
            <person name="Stensballe A."/>
            <person name="Nielsen J.L."/>
        </authorList>
    </citation>
    <scope>NUCLEOTIDE SEQUENCE [LARGE SCALE GENOMIC DNA]</scope>
    <source>
        <strain evidence="4 5">I11</strain>
    </source>
</reference>
<evidence type="ECO:0000313" key="5">
    <source>
        <dbReference type="Proteomes" id="UP000005143"/>
    </source>
</evidence>
<feature type="DNA-binding region" description="H-T-H motif" evidence="2">
    <location>
        <begin position="33"/>
        <end position="52"/>
    </location>
</feature>
<gene>
    <name evidence="4" type="ORF">PAI11_10700</name>
</gene>